<dbReference type="FunFam" id="1.10.10.650:FF:000001">
    <property type="entry name" value="S1 RNA-binding domain 1"/>
    <property type="match status" value="1"/>
</dbReference>
<dbReference type="InterPro" id="IPR041692">
    <property type="entry name" value="HHH_9"/>
</dbReference>
<sequence length="770" mass="83228">MADDIKSISAIIAAEISARPDQVVAAVGLLDEGATVPFIARYRKEVTGGLDDTQLRNLSERLIYLRELAARRKAIVESISSQGKMTDELAVKIAGVATKAELEDIYLPYKPKRRTRAEIARERGLAPLAEAIWADRTADPAKLAEAYLGDEVPDVKAALEGARDIVAEGIAENADLLGRLRNDLKDRALLYSKVVEGKEQAGEKFADYFDHSERWATVPGHRALAMLRGWNEEVLTLAIEADRDDPSPVKPAQRMIAAAFAIADKGPADRWLMEVAGWTWRVKLSMSLSLDLMRELRERAEEEAIHVFARNLKDLLLAAPAGSRATMGLDPGIRTGVKVAVVDGTGKVVDTTTVYPFPPKNDVRGTQAELASLIRKHKVELIAIGNGTGSRETEKLVADMLAQMPAPKPTKVIVSEAGASVYSASETAAREFPNLDVSLRGAVSIARRLQDPLAELVKIEPKSIGVGQYQHDVDQAKLGRSLDAVVEDAVNAVGVDLNTASAPLLARVSGLSNSIAEAIVSHRDETGPFESRKELLKVSRLGARTFEQCAGFLRIPNGKEPLDASSVHPEAYGVAKKIVAACGRDLRTLMGDSATLRNLDPRTFIDEQFGLPTVKDIIAELEKPGRDPRPSFRTATFAEGVDEITDLKPGMLLEGTVTNVAAFGAFVDIGVHQDGLVHVSQLADRFVKDPHEVVKAGDVVKVRVVEVDVKRKRIALTMRKDGGEAPPPSARDNRGSGPSRPGGGKPQTRQEARPQQGSLGAALAEAFRKK</sequence>
<dbReference type="InterPro" id="IPR012340">
    <property type="entry name" value="NA-bd_OB-fold"/>
</dbReference>
<protein>
    <recommendedName>
        <fullName evidence="2">Small ribosomal subunit protein bS1</fullName>
    </recommendedName>
    <alternativeName>
        <fullName evidence="3">30S ribosomal protein S1</fullName>
    </alternativeName>
</protein>
<dbReference type="Pfam" id="PF12836">
    <property type="entry name" value="HHH_3"/>
    <property type="match status" value="1"/>
</dbReference>
<comment type="caution">
    <text evidence="6">The sequence shown here is derived from an EMBL/GenBank/DDBJ whole genome shotgun (WGS) entry which is preliminary data.</text>
</comment>
<dbReference type="Gene3D" id="2.40.50.140">
    <property type="entry name" value="Nucleic acid-binding proteins"/>
    <property type="match status" value="1"/>
</dbReference>
<dbReference type="SUPFAM" id="SSF47781">
    <property type="entry name" value="RuvA domain 2-like"/>
    <property type="match status" value="2"/>
</dbReference>
<dbReference type="PANTHER" id="PTHR10724">
    <property type="entry name" value="30S RIBOSOMAL PROTEIN S1"/>
    <property type="match status" value="1"/>
</dbReference>
<dbReference type="RefSeq" id="WP_114364379.1">
    <property type="nucleotide sequence ID" value="NZ_QPIX01000010.1"/>
</dbReference>
<dbReference type="Pfam" id="PF22706">
    <property type="entry name" value="Tex_central_region"/>
    <property type="match status" value="1"/>
</dbReference>
<dbReference type="InterPro" id="IPR012337">
    <property type="entry name" value="RNaseH-like_sf"/>
</dbReference>
<dbReference type="InterPro" id="IPR037027">
    <property type="entry name" value="YqgF/RNaseH-like_dom_sf"/>
</dbReference>
<dbReference type="SUPFAM" id="SSF53098">
    <property type="entry name" value="Ribonuclease H-like"/>
    <property type="match status" value="1"/>
</dbReference>
<feature type="domain" description="S1 motif" evidence="5">
    <location>
        <begin position="650"/>
        <end position="719"/>
    </location>
</feature>
<dbReference type="InterPro" id="IPR023319">
    <property type="entry name" value="Tex-like_HTH_dom_sf"/>
</dbReference>
<dbReference type="CDD" id="cd05685">
    <property type="entry name" value="S1_Tex"/>
    <property type="match status" value="1"/>
</dbReference>
<dbReference type="FunFam" id="3.30.420.140:FF:000001">
    <property type="entry name" value="RNA-binding transcriptional accessory protein"/>
    <property type="match status" value="1"/>
</dbReference>
<dbReference type="Proteomes" id="UP000252582">
    <property type="component" value="Unassembled WGS sequence"/>
</dbReference>
<dbReference type="Gene3D" id="1.10.3500.10">
    <property type="entry name" value="Tex N-terminal region-like"/>
    <property type="match status" value="1"/>
</dbReference>
<dbReference type="Pfam" id="PF09371">
    <property type="entry name" value="Tex_N"/>
    <property type="match status" value="1"/>
</dbReference>
<dbReference type="SMART" id="SM00732">
    <property type="entry name" value="YqgFc"/>
    <property type="match status" value="1"/>
</dbReference>
<dbReference type="GO" id="GO:0006139">
    <property type="term" value="P:nucleobase-containing compound metabolic process"/>
    <property type="evidence" value="ECO:0007669"/>
    <property type="project" value="InterPro"/>
</dbReference>
<evidence type="ECO:0000256" key="4">
    <source>
        <dbReference type="SAM" id="MobiDB-lite"/>
    </source>
</evidence>
<proteinExistence type="predicted"/>
<accession>A0A6I7HI13</accession>
<dbReference type="SUPFAM" id="SSF158832">
    <property type="entry name" value="Tex N-terminal region-like"/>
    <property type="match status" value="1"/>
</dbReference>
<dbReference type="AlphaFoldDB" id="A0A6I7HI13"/>
<dbReference type="InterPro" id="IPR010994">
    <property type="entry name" value="RuvA_2-like"/>
</dbReference>
<dbReference type="Gene3D" id="3.30.420.140">
    <property type="entry name" value="YqgF/RNase H-like domain"/>
    <property type="match status" value="1"/>
</dbReference>
<dbReference type="GO" id="GO:0005829">
    <property type="term" value="C:cytosol"/>
    <property type="evidence" value="ECO:0007669"/>
    <property type="project" value="TreeGrafter"/>
</dbReference>
<name>A0A6I7HI13_9HYPH</name>
<dbReference type="PANTHER" id="PTHR10724:SF10">
    <property type="entry name" value="S1 RNA-BINDING DOMAIN-CONTAINING PROTEIN 1"/>
    <property type="match status" value="1"/>
</dbReference>
<evidence type="ECO:0000313" key="6">
    <source>
        <dbReference type="EMBL" id="RCW21419.1"/>
    </source>
</evidence>
<evidence type="ECO:0000256" key="1">
    <source>
        <dbReference type="ARBA" id="ARBA00025604"/>
    </source>
</evidence>
<dbReference type="InterPro" id="IPR023323">
    <property type="entry name" value="Tex-like_dom_sf"/>
</dbReference>
<dbReference type="GO" id="GO:0003735">
    <property type="term" value="F:structural constituent of ribosome"/>
    <property type="evidence" value="ECO:0007669"/>
    <property type="project" value="TreeGrafter"/>
</dbReference>
<dbReference type="InterPro" id="IPR032639">
    <property type="entry name" value="Tex_YqgF"/>
</dbReference>
<dbReference type="InterPro" id="IPR018974">
    <property type="entry name" value="Tex-like_N"/>
</dbReference>
<reference evidence="6 7" key="1">
    <citation type="submission" date="2018-07" db="EMBL/GenBank/DDBJ databases">
        <title>Genomic Encyclopedia of Type Strains, Phase IV (KMG-IV): sequencing the most valuable type-strain genomes for metagenomic binning, comparative biology and taxonomic classification.</title>
        <authorList>
            <person name="Goeker M."/>
        </authorList>
    </citation>
    <scope>NUCLEOTIDE SEQUENCE [LARGE SCALE GENOMIC DNA]</scope>
    <source>
        <strain evidence="6 7">DSM 25528</strain>
    </source>
</reference>
<dbReference type="InterPro" id="IPR050437">
    <property type="entry name" value="Ribos_protein_bS1-like"/>
</dbReference>
<gene>
    <name evidence="6" type="ORF">DFR48_1106</name>
</gene>
<organism evidence="6 7">
    <name type="scientific">Ciceribacter lividus</name>
    <dbReference type="NCBI Taxonomy" id="1197950"/>
    <lineage>
        <taxon>Bacteria</taxon>
        <taxon>Pseudomonadati</taxon>
        <taxon>Pseudomonadota</taxon>
        <taxon>Alphaproteobacteria</taxon>
        <taxon>Hyphomicrobiales</taxon>
        <taxon>Rhizobiaceae</taxon>
        <taxon>Ciceribacter</taxon>
    </lineage>
</organism>
<dbReference type="PROSITE" id="PS50126">
    <property type="entry name" value="S1"/>
    <property type="match status" value="1"/>
</dbReference>
<evidence type="ECO:0000259" key="5">
    <source>
        <dbReference type="PROSITE" id="PS50126"/>
    </source>
</evidence>
<feature type="region of interest" description="Disordered" evidence="4">
    <location>
        <begin position="717"/>
        <end position="770"/>
    </location>
</feature>
<dbReference type="Pfam" id="PF17674">
    <property type="entry name" value="HHH_9"/>
    <property type="match status" value="1"/>
</dbReference>
<dbReference type="GO" id="GO:0006412">
    <property type="term" value="P:translation"/>
    <property type="evidence" value="ECO:0007669"/>
    <property type="project" value="TreeGrafter"/>
</dbReference>
<evidence type="ECO:0000313" key="7">
    <source>
        <dbReference type="Proteomes" id="UP000252582"/>
    </source>
</evidence>
<evidence type="ECO:0000256" key="3">
    <source>
        <dbReference type="ARBA" id="ARBA00035517"/>
    </source>
</evidence>
<dbReference type="Gene3D" id="1.10.150.310">
    <property type="entry name" value="Tex RuvX-like domain-like"/>
    <property type="match status" value="1"/>
</dbReference>
<dbReference type="EMBL" id="QPIX01000010">
    <property type="protein sequence ID" value="RCW21419.1"/>
    <property type="molecule type" value="Genomic_DNA"/>
</dbReference>
<dbReference type="Gene3D" id="1.10.10.650">
    <property type="entry name" value="RuvA domain 2-like"/>
    <property type="match status" value="1"/>
</dbReference>
<keyword evidence="7" id="KW-1185">Reference proteome</keyword>
<dbReference type="GO" id="GO:0003729">
    <property type="term" value="F:mRNA binding"/>
    <property type="evidence" value="ECO:0007669"/>
    <property type="project" value="UniProtKB-ARBA"/>
</dbReference>
<dbReference type="SMART" id="SM00316">
    <property type="entry name" value="S1"/>
    <property type="match status" value="1"/>
</dbReference>
<dbReference type="SUPFAM" id="SSF50249">
    <property type="entry name" value="Nucleic acid-binding proteins"/>
    <property type="match status" value="1"/>
</dbReference>
<dbReference type="FunFam" id="2.40.50.140:FF:000051">
    <property type="entry name" value="RNA-binding transcriptional accessory protein"/>
    <property type="match status" value="1"/>
</dbReference>
<dbReference type="InterPro" id="IPR044146">
    <property type="entry name" value="S1_Tex"/>
</dbReference>
<dbReference type="FunFam" id="1.10.150.310:FF:000001">
    <property type="entry name" value="RNA-binding transcriptional accessory protein"/>
    <property type="match status" value="1"/>
</dbReference>
<dbReference type="InterPro" id="IPR006641">
    <property type="entry name" value="YqgF/RNaseH-like_dom"/>
</dbReference>
<evidence type="ECO:0000256" key="2">
    <source>
        <dbReference type="ARBA" id="ARBA00035293"/>
    </source>
</evidence>
<feature type="compositionally biased region" description="Polar residues" evidence="4">
    <location>
        <begin position="747"/>
        <end position="758"/>
    </location>
</feature>
<dbReference type="Pfam" id="PF00575">
    <property type="entry name" value="S1"/>
    <property type="match status" value="1"/>
</dbReference>
<comment type="function">
    <text evidence="1">Binds mRNA; thus facilitating recognition of the initiation point. It is needed to translate mRNA with a short Shine-Dalgarno (SD) purine-rich sequence.</text>
</comment>
<dbReference type="InterPro" id="IPR003029">
    <property type="entry name" value="S1_domain"/>
</dbReference>
<dbReference type="InterPro" id="IPR055179">
    <property type="entry name" value="Tex-like_central_region"/>
</dbReference>
<dbReference type="Pfam" id="PF16921">
    <property type="entry name" value="Tex_YqgF"/>
    <property type="match status" value="1"/>
</dbReference>